<gene>
    <name evidence="1" type="ORF">EES38_17100</name>
</gene>
<dbReference type="AlphaFoldDB" id="A0A3N9TE77"/>
<accession>A0A3N9TE77</accession>
<evidence type="ECO:0000313" key="1">
    <source>
        <dbReference type="EMBL" id="RQW61825.1"/>
    </source>
</evidence>
<evidence type="ECO:0000313" key="2">
    <source>
        <dbReference type="Proteomes" id="UP000281112"/>
    </source>
</evidence>
<dbReference type="SMART" id="SM01234">
    <property type="entry name" value="Haemolytic"/>
    <property type="match status" value="1"/>
</dbReference>
<dbReference type="RefSeq" id="WP_124938424.1">
    <property type="nucleotide sequence ID" value="NZ_RJVQ01000009.1"/>
</dbReference>
<comment type="caution">
    <text evidence="1">The sequence shown here is derived from an EMBL/GenBank/DDBJ whole genome shotgun (WGS) entry which is preliminary data.</text>
</comment>
<dbReference type="InterPro" id="IPR002696">
    <property type="entry name" value="Membr_insert_effic_factor_YidD"/>
</dbReference>
<reference evidence="1 2" key="1">
    <citation type="submission" date="2018-11" db="EMBL/GenBank/DDBJ databases">
        <title>Vibrio LJC006 sp. nov., isolated from seawater during the bloom of the enteromorpha.</title>
        <authorList>
            <person name="Liang J."/>
        </authorList>
    </citation>
    <scope>NUCLEOTIDE SEQUENCE [LARGE SCALE GENOMIC DNA]</scope>
    <source>
        <strain evidence="1 2">LJC006</strain>
    </source>
</reference>
<organism evidence="1 2">
    <name type="scientific">Vibrio viridaestus</name>
    <dbReference type="NCBI Taxonomy" id="2487322"/>
    <lineage>
        <taxon>Bacteria</taxon>
        <taxon>Pseudomonadati</taxon>
        <taxon>Pseudomonadota</taxon>
        <taxon>Gammaproteobacteria</taxon>
        <taxon>Vibrionales</taxon>
        <taxon>Vibrionaceae</taxon>
        <taxon>Vibrio</taxon>
    </lineage>
</organism>
<protein>
    <submittedName>
        <fullName evidence="1">Membrane protein insertion efficiency factor YidD</fullName>
    </submittedName>
</protein>
<dbReference type="Pfam" id="PF01809">
    <property type="entry name" value="YidD"/>
    <property type="match status" value="1"/>
</dbReference>
<dbReference type="OrthoDB" id="9156153at2"/>
<dbReference type="EMBL" id="RJVQ01000009">
    <property type="protein sequence ID" value="RQW61825.1"/>
    <property type="molecule type" value="Genomic_DNA"/>
</dbReference>
<proteinExistence type="predicted"/>
<keyword evidence="2" id="KW-1185">Reference proteome</keyword>
<name>A0A3N9TE77_9VIBR</name>
<dbReference type="NCBIfam" id="TIGR00278">
    <property type="entry name" value="membrane protein insertion efficiency factor YidD"/>
    <property type="match status" value="1"/>
</dbReference>
<sequence>MLKILSLRLIEKYQSKGGSKKLLSIECNFEPSCSEYTRLCIEKYGFYRGWKLGLQRIRKCNQPDMIEKIVDDIP</sequence>
<dbReference type="Proteomes" id="UP000281112">
    <property type="component" value="Unassembled WGS sequence"/>
</dbReference>